<feature type="transmembrane region" description="Helical" evidence="6">
    <location>
        <begin position="261"/>
        <end position="289"/>
    </location>
</feature>
<evidence type="ECO:0000256" key="3">
    <source>
        <dbReference type="ARBA" id="ARBA00022692"/>
    </source>
</evidence>
<dbReference type="PIRSF" id="PIRSF035875">
    <property type="entry name" value="RNase_BN"/>
    <property type="match status" value="1"/>
</dbReference>
<dbReference type="EMBL" id="CP032418">
    <property type="protein sequence ID" value="AYC30244.1"/>
    <property type="molecule type" value="Genomic_DNA"/>
</dbReference>
<keyword evidence="5 6" id="KW-0472">Membrane</keyword>
<evidence type="ECO:0000256" key="6">
    <source>
        <dbReference type="SAM" id="Phobius"/>
    </source>
</evidence>
<organism evidence="7 8">
    <name type="scientific">Paenisporosarcina cavernae</name>
    <dbReference type="NCBI Taxonomy" id="2320858"/>
    <lineage>
        <taxon>Bacteria</taxon>
        <taxon>Bacillati</taxon>
        <taxon>Bacillota</taxon>
        <taxon>Bacilli</taxon>
        <taxon>Bacillales</taxon>
        <taxon>Caryophanaceae</taxon>
        <taxon>Paenisporosarcina</taxon>
    </lineage>
</organism>
<reference evidence="8" key="1">
    <citation type="submission" date="2018-09" db="EMBL/GenBank/DDBJ databases">
        <authorList>
            <person name="Zhu H."/>
        </authorList>
    </citation>
    <scope>NUCLEOTIDE SEQUENCE [LARGE SCALE GENOMIC DNA]</scope>
    <source>
        <strain evidence="8">K2R23-3</strain>
    </source>
</reference>
<proteinExistence type="predicted"/>
<dbReference type="KEGG" id="paek:D3873_10410"/>
<feature type="transmembrane region" description="Helical" evidence="6">
    <location>
        <begin position="228"/>
        <end position="249"/>
    </location>
</feature>
<evidence type="ECO:0000256" key="1">
    <source>
        <dbReference type="ARBA" id="ARBA00004651"/>
    </source>
</evidence>
<keyword evidence="8" id="KW-1185">Reference proteome</keyword>
<evidence type="ECO:0000313" key="8">
    <source>
        <dbReference type="Proteomes" id="UP000265725"/>
    </source>
</evidence>
<comment type="subcellular location">
    <subcellularLocation>
        <location evidence="1">Cell membrane</location>
        <topology evidence="1">Multi-pass membrane protein</topology>
    </subcellularLocation>
</comment>
<accession>A0A385YUK8</accession>
<name>A0A385YUK8_9BACL</name>
<gene>
    <name evidence="7" type="ORF">D3873_10410</name>
</gene>
<evidence type="ECO:0000313" key="7">
    <source>
        <dbReference type="EMBL" id="AYC30244.1"/>
    </source>
</evidence>
<dbReference type="GO" id="GO:0005886">
    <property type="term" value="C:plasma membrane"/>
    <property type="evidence" value="ECO:0007669"/>
    <property type="project" value="UniProtKB-SubCell"/>
</dbReference>
<dbReference type="NCBIfam" id="TIGR00765">
    <property type="entry name" value="yihY_not_rbn"/>
    <property type="match status" value="1"/>
</dbReference>
<evidence type="ECO:0000256" key="4">
    <source>
        <dbReference type="ARBA" id="ARBA00022989"/>
    </source>
</evidence>
<dbReference type="PANTHER" id="PTHR30213:SF0">
    <property type="entry name" value="UPF0761 MEMBRANE PROTEIN YIHY"/>
    <property type="match status" value="1"/>
</dbReference>
<dbReference type="PANTHER" id="PTHR30213">
    <property type="entry name" value="INNER MEMBRANE PROTEIN YHJD"/>
    <property type="match status" value="1"/>
</dbReference>
<feature type="transmembrane region" description="Helical" evidence="6">
    <location>
        <begin position="151"/>
        <end position="184"/>
    </location>
</feature>
<dbReference type="InterPro" id="IPR017039">
    <property type="entry name" value="Virul_fac_BrkB"/>
</dbReference>
<dbReference type="Proteomes" id="UP000265725">
    <property type="component" value="Chromosome"/>
</dbReference>
<feature type="transmembrane region" description="Helical" evidence="6">
    <location>
        <begin position="109"/>
        <end position="130"/>
    </location>
</feature>
<protein>
    <submittedName>
        <fullName evidence="7">YihY/virulence factor BrkB family protein</fullName>
    </submittedName>
</protein>
<keyword evidence="2" id="KW-1003">Cell membrane</keyword>
<evidence type="ECO:0000256" key="2">
    <source>
        <dbReference type="ARBA" id="ARBA00022475"/>
    </source>
</evidence>
<keyword evidence="3 6" id="KW-0812">Transmembrane</keyword>
<evidence type="ECO:0000256" key="5">
    <source>
        <dbReference type="ARBA" id="ARBA00023136"/>
    </source>
</evidence>
<dbReference type="Pfam" id="PF03631">
    <property type="entry name" value="Virul_fac_BrkB"/>
    <property type="match status" value="1"/>
</dbReference>
<dbReference type="OrthoDB" id="9775903at2"/>
<keyword evidence="4 6" id="KW-1133">Transmembrane helix</keyword>
<sequence>MSWLNKLKLMQFQKKEKADHVNNVLTWKGFFREIMERVAKVDVTALGAQLAFFFLLSIFPMLIFFVTLLPYLHIPQDQLFQILQLYAPEEVYVLIDGTLSEVLTNRNGGLLSIGILATIWSASNGMNALIKSLNRSYNLIETRPFVVARGISLVFTILLIVLFIIALLLPIFGKQIGVAIFAYIGYKSGFLTVWDGIRWILPPIMIFGVFMFLYWVAPNRKLYFKSVIPGAAFATIGWIIVSLGFSLYVSSFGNYSATYGSIGAIIVLMMWLYLSGIILMVGGQINAVMQERKELLKMKKAGASV</sequence>
<dbReference type="AlphaFoldDB" id="A0A385YUK8"/>
<feature type="transmembrane region" description="Helical" evidence="6">
    <location>
        <begin position="50"/>
        <end position="72"/>
    </location>
</feature>
<feature type="transmembrane region" description="Helical" evidence="6">
    <location>
        <begin position="196"/>
        <end position="216"/>
    </location>
</feature>